<dbReference type="RefSeq" id="WP_339959785.1">
    <property type="nucleotide sequence ID" value="NZ_JAWMWH010000001.1"/>
</dbReference>
<protein>
    <submittedName>
        <fullName evidence="1">Uncharacterized protein</fullName>
    </submittedName>
</protein>
<evidence type="ECO:0000313" key="2">
    <source>
        <dbReference type="Proteomes" id="UP001370590"/>
    </source>
</evidence>
<evidence type="ECO:0000313" key="1">
    <source>
        <dbReference type="EMBL" id="MEJ6399955.1"/>
    </source>
</evidence>
<name>A0ABU8SK60_9LACO</name>
<keyword evidence="2" id="KW-1185">Reference proteome</keyword>
<dbReference type="Proteomes" id="UP001370590">
    <property type="component" value="Unassembled WGS sequence"/>
</dbReference>
<dbReference type="EMBL" id="JAWMWH010000001">
    <property type="protein sequence ID" value="MEJ6399955.1"/>
    <property type="molecule type" value="Genomic_DNA"/>
</dbReference>
<gene>
    <name evidence="1" type="ORF">R4146_02005</name>
</gene>
<organism evidence="1 2">
    <name type="scientific">Nicoliella lavandulae</name>
    <dbReference type="NCBI Taxonomy" id="3082954"/>
    <lineage>
        <taxon>Bacteria</taxon>
        <taxon>Bacillati</taxon>
        <taxon>Bacillota</taxon>
        <taxon>Bacilli</taxon>
        <taxon>Lactobacillales</taxon>
        <taxon>Lactobacillaceae</taxon>
        <taxon>Nicoliella</taxon>
    </lineage>
</organism>
<comment type="caution">
    <text evidence="1">The sequence shown here is derived from an EMBL/GenBank/DDBJ whole genome shotgun (WGS) entry which is preliminary data.</text>
</comment>
<accession>A0ABU8SK60</accession>
<reference evidence="1 2" key="1">
    <citation type="submission" date="2023-10" db="EMBL/GenBank/DDBJ databases">
        <title>Nicoliella lavandulae sp. nov. isolated from Lavandula angustifolia flowers.</title>
        <authorList>
            <person name="Alcantara C."/>
            <person name="Zuniga M."/>
            <person name="Landete J.M."/>
            <person name="Monedero V."/>
        </authorList>
    </citation>
    <scope>NUCLEOTIDE SEQUENCE [LARGE SCALE GENOMIC DNA]</scope>
    <source>
        <strain evidence="1 2">Es01</strain>
    </source>
</reference>
<sequence length="126" mass="15351">MENKLDQINKQYLINSELYNSLKYMVIDFMADTEDVNPDCKERKSEIDELINSIDRTKCDYQLNRNHVSRTIRSKVSEKYRKEFNQYQRDNFLDYYKDLNGNMDAIEIEMAEDFKHLKMVDWENKK</sequence>
<proteinExistence type="predicted"/>